<keyword evidence="3" id="KW-1185">Reference proteome</keyword>
<feature type="signal peptide" evidence="1">
    <location>
        <begin position="1"/>
        <end position="22"/>
    </location>
</feature>
<name>J4G790_9APHY</name>
<gene>
    <name evidence="2" type="ORF">FIBRA_04363</name>
</gene>
<evidence type="ECO:0000256" key="1">
    <source>
        <dbReference type="SAM" id="SignalP"/>
    </source>
</evidence>
<sequence length="181" mass="19089">MFPGRLVLSLVFAWSALCGVESRPSTSFSVELSTCGGGSGTSSALVEQCTNICQPIREAQDCNWNAACTCSVASPAAVQACLQCHLDANQGMHSREVALVVPSRLSEYSELCGVPSVDQPHAIETDITISVEPHDDAASRNSTDEALTSRSEIYGAHCLYGLPQLAAASPAAIWEVAFEVI</sequence>
<dbReference type="RefSeq" id="XP_012181561.1">
    <property type="nucleotide sequence ID" value="XM_012326171.1"/>
</dbReference>
<protein>
    <recommendedName>
        <fullName evidence="4">Extracellular membrane protein CFEM domain-containing protein</fullName>
    </recommendedName>
</protein>
<dbReference type="InParanoid" id="J4G790"/>
<dbReference type="GeneID" id="24097189"/>
<organism evidence="2 3">
    <name type="scientific">Fibroporia radiculosa</name>
    <dbReference type="NCBI Taxonomy" id="599839"/>
    <lineage>
        <taxon>Eukaryota</taxon>
        <taxon>Fungi</taxon>
        <taxon>Dikarya</taxon>
        <taxon>Basidiomycota</taxon>
        <taxon>Agaricomycotina</taxon>
        <taxon>Agaricomycetes</taxon>
        <taxon>Polyporales</taxon>
        <taxon>Fibroporiaceae</taxon>
        <taxon>Fibroporia</taxon>
    </lineage>
</organism>
<evidence type="ECO:0000313" key="2">
    <source>
        <dbReference type="EMBL" id="CCM02278.1"/>
    </source>
</evidence>
<dbReference type="HOGENOM" id="CLU_120112_0_0_1"/>
<dbReference type="EMBL" id="HE797072">
    <property type="protein sequence ID" value="CCM02278.1"/>
    <property type="molecule type" value="Genomic_DNA"/>
</dbReference>
<keyword evidence="1" id="KW-0732">Signal</keyword>
<dbReference type="OrthoDB" id="2802088at2759"/>
<accession>J4G790</accession>
<dbReference type="AlphaFoldDB" id="J4G790"/>
<feature type="chain" id="PRO_5003778397" description="Extracellular membrane protein CFEM domain-containing protein" evidence="1">
    <location>
        <begin position="23"/>
        <end position="181"/>
    </location>
</feature>
<evidence type="ECO:0008006" key="4">
    <source>
        <dbReference type="Google" id="ProtNLM"/>
    </source>
</evidence>
<evidence type="ECO:0000313" key="3">
    <source>
        <dbReference type="Proteomes" id="UP000006352"/>
    </source>
</evidence>
<proteinExistence type="predicted"/>
<dbReference type="Proteomes" id="UP000006352">
    <property type="component" value="Unassembled WGS sequence"/>
</dbReference>
<reference evidence="2 3" key="1">
    <citation type="journal article" date="2012" name="Appl. Environ. Microbiol.">
        <title>Short-read sequencing for genomic analysis of the brown rot fungus Fibroporia radiculosa.</title>
        <authorList>
            <person name="Tang J.D."/>
            <person name="Perkins A.D."/>
            <person name="Sonstegard T.S."/>
            <person name="Schroeder S.G."/>
            <person name="Burgess S.C."/>
            <person name="Diehl S.V."/>
        </authorList>
    </citation>
    <scope>NUCLEOTIDE SEQUENCE [LARGE SCALE GENOMIC DNA]</scope>
    <source>
        <strain evidence="2 3">TFFH 294</strain>
    </source>
</reference>